<comment type="similarity">
    <text evidence="9">Belongs to the dethiobiotin synthetase family.</text>
</comment>
<comment type="subcellular location">
    <subcellularLocation>
        <location evidence="9">Cytoplasm</location>
    </subcellularLocation>
</comment>
<dbReference type="GO" id="GO:0000287">
    <property type="term" value="F:magnesium ion binding"/>
    <property type="evidence" value="ECO:0007669"/>
    <property type="project" value="UniProtKB-UniRule"/>
</dbReference>
<evidence type="ECO:0000256" key="5">
    <source>
        <dbReference type="ARBA" id="ARBA00022756"/>
    </source>
</evidence>
<accession>A0A964FIJ9</accession>
<feature type="binding site" evidence="9">
    <location>
        <position position="53"/>
    </location>
    <ligand>
        <name>ATP</name>
        <dbReference type="ChEBI" id="CHEBI:30616"/>
    </ligand>
</feature>
<comment type="pathway">
    <text evidence="9">Cofactor biosynthesis; biotin biosynthesis; biotin from 7,8-diaminononanoate: step 1/2.</text>
</comment>
<evidence type="ECO:0000256" key="9">
    <source>
        <dbReference type="HAMAP-Rule" id="MF_00336"/>
    </source>
</evidence>
<dbReference type="Gene3D" id="3.40.50.300">
    <property type="entry name" value="P-loop containing nucleotide triphosphate hydrolases"/>
    <property type="match status" value="1"/>
</dbReference>
<dbReference type="PANTHER" id="PTHR43210:SF2">
    <property type="entry name" value="ATP-DEPENDENT DETHIOBIOTIN SYNTHETASE BIOD 2"/>
    <property type="match status" value="1"/>
</dbReference>
<evidence type="ECO:0000256" key="6">
    <source>
        <dbReference type="ARBA" id="ARBA00022840"/>
    </source>
</evidence>
<dbReference type="CDD" id="cd03109">
    <property type="entry name" value="DTBS"/>
    <property type="match status" value="1"/>
</dbReference>
<feature type="binding site" evidence="9">
    <location>
        <begin position="114"/>
        <end position="117"/>
    </location>
    <ligand>
        <name>ATP</name>
        <dbReference type="ChEBI" id="CHEBI:30616"/>
    </ligand>
</feature>
<keyword evidence="7 9" id="KW-0460">Magnesium</keyword>
<dbReference type="Proteomes" id="UP000729733">
    <property type="component" value="Unassembled WGS sequence"/>
</dbReference>
<keyword evidence="6 9" id="KW-0067">ATP-binding</keyword>
<comment type="catalytic activity">
    <reaction evidence="9">
        <text>(7R,8S)-7,8-diammoniononanoate + CO2 + ATP = (4R,5S)-dethiobiotin + ADP + phosphate + 3 H(+)</text>
        <dbReference type="Rhea" id="RHEA:15805"/>
        <dbReference type="ChEBI" id="CHEBI:15378"/>
        <dbReference type="ChEBI" id="CHEBI:16526"/>
        <dbReference type="ChEBI" id="CHEBI:30616"/>
        <dbReference type="ChEBI" id="CHEBI:43474"/>
        <dbReference type="ChEBI" id="CHEBI:149469"/>
        <dbReference type="ChEBI" id="CHEBI:149473"/>
        <dbReference type="ChEBI" id="CHEBI:456216"/>
        <dbReference type="EC" id="6.3.3.3"/>
    </reaction>
</comment>
<dbReference type="EC" id="6.3.3.3" evidence="9"/>
<dbReference type="PIRSF" id="PIRSF006755">
    <property type="entry name" value="DTB_synth"/>
    <property type="match status" value="1"/>
</dbReference>
<dbReference type="EMBL" id="JADWDC010000139">
    <property type="protein sequence ID" value="MCC0179922.1"/>
    <property type="molecule type" value="Genomic_DNA"/>
</dbReference>
<name>A0A964FIJ9_9CYAN</name>
<keyword evidence="1 9" id="KW-0963">Cytoplasm</keyword>
<feature type="active site" evidence="9">
    <location>
        <position position="45"/>
    </location>
</feature>
<organism evidence="10 11">
    <name type="scientific">Waterburya agarophytonicola KI4</name>
    <dbReference type="NCBI Taxonomy" id="2874699"/>
    <lineage>
        <taxon>Bacteria</taxon>
        <taxon>Bacillati</taxon>
        <taxon>Cyanobacteriota</taxon>
        <taxon>Cyanophyceae</taxon>
        <taxon>Pleurocapsales</taxon>
        <taxon>Hyellaceae</taxon>
        <taxon>Waterburya</taxon>
        <taxon>Waterburya agarophytonicola</taxon>
    </lineage>
</organism>
<feature type="binding site" evidence="9">
    <location>
        <begin position="12"/>
        <end position="17"/>
    </location>
    <ligand>
        <name>ATP</name>
        <dbReference type="ChEBI" id="CHEBI:30616"/>
    </ligand>
</feature>
<dbReference type="HAMAP" id="MF_00336">
    <property type="entry name" value="BioD"/>
    <property type="match status" value="1"/>
</dbReference>
<evidence type="ECO:0000313" key="10">
    <source>
        <dbReference type="EMBL" id="MCC0179922.1"/>
    </source>
</evidence>
<dbReference type="SUPFAM" id="SSF52540">
    <property type="entry name" value="P-loop containing nucleoside triphosphate hydrolases"/>
    <property type="match status" value="1"/>
</dbReference>
<feature type="binding site" evidence="9">
    <location>
        <position position="16"/>
    </location>
    <ligand>
        <name>Mg(2+)</name>
        <dbReference type="ChEBI" id="CHEBI:18420"/>
    </ligand>
</feature>
<keyword evidence="11" id="KW-1185">Reference proteome</keyword>
<protein>
    <recommendedName>
        <fullName evidence="9">ATP-dependent dethiobiotin synthetase BioD</fullName>
        <ecNumber evidence="9">6.3.3.3</ecNumber>
    </recommendedName>
    <alternativeName>
        <fullName evidence="9">DTB synthetase</fullName>
        <shortName evidence="9">DTBS</shortName>
    </alternativeName>
    <alternativeName>
        <fullName evidence="9">Dethiobiotin synthase</fullName>
    </alternativeName>
</protein>
<evidence type="ECO:0000256" key="3">
    <source>
        <dbReference type="ARBA" id="ARBA00022723"/>
    </source>
</evidence>
<feature type="binding site" evidence="9">
    <location>
        <position position="49"/>
    </location>
    <ligand>
        <name>substrate</name>
    </ligand>
</feature>
<evidence type="ECO:0000256" key="8">
    <source>
        <dbReference type="ARBA" id="ARBA00047386"/>
    </source>
</evidence>
<comment type="catalytic activity">
    <reaction evidence="8">
        <text>(7R,8S)-8-amino-7-(carboxyamino)nonanoate + ATP = (4R,5S)-dethiobiotin + ADP + phosphate + H(+)</text>
        <dbReference type="Rhea" id="RHEA:63684"/>
        <dbReference type="ChEBI" id="CHEBI:15378"/>
        <dbReference type="ChEBI" id="CHEBI:30616"/>
        <dbReference type="ChEBI" id="CHEBI:43474"/>
        <dbReference type="ChEBI" id="CHEBI:149470"/>
        <dbReference type="ChEBI" id="CHEBI:149473"/>
        <dbReference type="ChEBI" id="CHEBI:456216"/>
    </reaction>
</comment>
<dbReference type="RefSeq" id="WP_229643021.1">
    <property type="nucleotide sequence ID" value="NZ_JADWDC010000139.1"/>
</dbReference>
<feature type="binding site" evidence="9">
    <location>
        <begin position="206"/>
        <end position="208"/>
    </location>
    <ligand>
        <name>ATP</name>
        <dbReference type="ChEBI" id="CHEBI:30616"/>
    </ligand>
</feature>
<comment type="subunit">
    <text evidence="9">Homodimer.</text>
</comment>
<evidence type="ECO:0000256" key="7">
    <source>
        <dbReference type="ARBA" id="ARBA00022842"/>
    </source>
</evidence>
<reference evidence="10" key="1">
    <citation type="journal article" date="2021" name="Antonie Van Leeuwenhoek">
        <title>Draft genome and description of Waterburya agarophytonicola gen. nov. sp. nov. (Pleurocapsales, Cyanobacteria): a seaweed symbiont.</title>
        <authorList>
            <person name="Bonthond G."/>
            <person name="Shalygin S."/>
            <person name="Bayer T."/>
            <person name="Weinberger F."/>
        </authorList>
    </citation>
    <scope>NUCLEOTIDE SEQUENCE</scope>
    <source>
        <strain evidence="10">KI4</strain>
    </source>
</reference>
<comment type="function">
    <text evidence="9">Catalyzes a mechanistically unusual reaction, the ATP-dependent insertion of CO2 between the N7 and N8 nitrogen atoms of 7,8-diaminopelargonic acid (DAPA, also called 7,8-diammoniononanoate) to form a ureido ring.</text>
</comment>
<feature type="binding site" evidence="9">
    <location>
        <position position="114"/>
    </location>
    <ligand>
        <name>Mg(2+)</name>
        <dbReference type="ChEBI" id="CHEBI:18420"/>
    </ligand>
</feature>
<evidence type="ECO:0000313" key="11">
    <source>
        <dbReference type="Proteomes" id="UP000729733"/>
    </source>
</evidence>
<proteinExistence type="inferred from homology"/>
<dbReference type="GO" id="GO:0009102">
    <property type="term" value="P:biotin biosynthetic process"/>
    <property type="evidence" value="ECO:0007669"/>
    <property type="project" value="UniProtKB-UniRule"/>
</dbReference>
<sequence length="237" mass="25759">MTTLLIAGTDTDVGKTFVTIALAAYWQNYSSNKSINAHPLLSIFKLIQTGTGDLELYNRLFTEISSVDVVVPLRLETPVAPPIAAQKEGKTIELGKIWQEFSTVTQKSDLVLLETLGGLGSPVTNELIVGDIAADWRLPTVLVVPVKLGSISNAVANIALARSLKIDLKGIILNYTHSEAMASIEDLTPPDLIQSLTQVPILGTLPYIEDLKDWGKLGKIVANWDIELIYPKDKIAI</sequence>
<gene>
    <name evidence="9 10" type="primary">bioD</name>
    <name evidence="10" type="ORF">I4641_23600</name>
</gene>
<dbReference type="AlphaFoldDB" id="A0A964FIJ9"/>
<dbReference type="GO" id="GO:0004141">
    <property type="term" value="F:dethiobiotin synthase activity"/>
    <property type="evidence" value="ECO:0007669"/>
    <property type="project" value="UniProtKB-UniRule"/>
</dbReference>
<keyword evidence="3 9" id="KW-0479">Metal-binding</keyword>
<dbReference type="InterPro" id="IPR004472">
    <property type="entry name" value="DTB_synth_BioD"/>
</dbReference>
<dbReference type="NCBIfam" id="TIGR00347">
    <property type="entry name" value="bioD"/>
    <property type="match status" value="1"/>
</dbReference>
<comment type="caution">
    <text evidence="9">Lacks conserved residue(s) required for the propagation of feature annotation.</text>
</comment>
<dbReference type="Pfam" id="PF13500">
    <property type="entry name" value="AAA_26"/>
    <property type="match status" value="1"/>
</dbReference>
<dbReference type="GO" id="GO:0005829">
    <property type="term" value="C:cytosol"/>
    <property type="evidence" value="ECO:0007669"/>
    <property type="project" value="TreeGrafter"/>
</dbReference>
<dbReference type="InterPro" id="IPR027417">
    <property type="entry name" value="P-loop_NTPase"/>
</dbReference>
<dbReference type="GO" id="GO:0005524">
    <property type="term" value="F:ATP binding"/>
    <property type="evidence" value="ECO:0007669"/>
    <property type="project" value="UniProtKB-UniRule"/>
</dbReference>
<evidence type="ECO:0000256" key="2">
    <source>
        <dbReference type="ARBA" id="ARBA00022598"/>
    </source>
</evidence>
<feature type="binding site" evidence="9">
    <location>
        <position position="53"/>
    </location>
    <ligand>
        <name>Mg(2+)</name>
        <dbReference type="ChEBI" id="CHEBI:18420"/>
    </ligand>
</feature>
<keyword evidence="4 9" id="KW-0547">Nucleotide-binding</keyword>
<keyword evidence="2 9" id="KW-0436">Ligase</keyword>
<evidence type="ECO:0000256" key="4">
    <source>
        <dbReference type="ARBA" id="ARBA00022741"/>
    </source>
</evidence>
<keyword evidence="5 9" id="KW-0093">Biotin biosynthesis</keyword>
<dbReference type="PANTHER" id="PTHR43210">
    <property type="entry name" value="DETHIOBIOTIN SYNTHETASE"/>
    <property type="match status" value="1"/>
</dbReference>
<comment type="cofactor">
    <cofactor evidence="9">
        <name>Mg(2+)</name>
        <dbReference type="ChEBI" id="CHEBI:18420"/>
    </cofactor>
</comment>
<evidence type="ECO:0000256" key="1">
    <source>
        <dbReference type="ARBA" id="ARBA00022490"/>
    </source>
</evidence>
<comment type="caution">
    <text evidence="10">The sequence shown here is derived from an EMBL/GenBank/DDBJ whole genome shotgun (WGS) entry which is preliminary data.</text>
</comment>